<feature type="region of interest" description="Disordered" evidence="6">
    <location>
        <begin position="810"/>
        <end position="844"/>
    </location>
</feature>
<feature type="region of interest" description="Disordered" evidence="6">
    <location>
        <begin position="386"/>
        <end position="415"/>
    </location>
</feature>
<organism evidence="9 10">
    <name type="scientific">Marchantia polymorpha subsp. ruderalis</name>
    <dbReference type="NCBI Taxonomy" id="1480154"/>
    <lineage>
        <taxon>Eukaryota</taxon>
        <taxon>Viridiplantae</taxon>
        <taxon>Streptophyta</taxon>
        <taxon>Embryophyta</taxon>
        <taxon>Marchantiophyta</taxon>
        <taxon>Marchantiopsida</taxon>
        <taxon>Marchantiidae</taxon>
        <taxon>Marchantiales</taxon>
        <taxon>Marchantiaceae</taxon>
        <taxon>Marchantia</taxon>
    </lineage>
</organism>
<feature type="compositionally biased region" description="Basic and acidic residues" evidence="6">
    <location>
        <begin position="105"/>
        <end position="114"/>
    </location>
</feature>
<feature type="compositionally biased region" description="Pro residues" evidence="6">
    <location>
        <begin position="198"/>
        <end position="211"/>
    </location>
</feature>
<dbReference type="GO" id="GO:0005819">
    <property type="term" value="C:spindle"/>
    <property type="evidence" value="ECO:0007669"/>
    <property type="project" value="InterPro"/>
</dbReference>
<protein>
    <recommendedName>
        <fullName evidence="7">TPX2 C-terminal domain-containing protein</fullName>
    </recommendedName>
</protein>
<evidence type="ECO:0000313" key="9">
    <source>
        <dbReference type="EMBL" id="OAE34770.1"/>
    </source>
</evidence>
<keyword evidence="10" id="KW-1185">Reference proteome</keyword>
<comment type="similarity">
    <text evidence="2">Belongs to the TPX2 family.</text>
</comment>
<feature type="region of interest" description="Disordered" evidence="6">
    <location>
        <begin position="126"/>
        <end position="164"/>
    </location>
</feature>
<feature type="region of interest" description="Disordered" evidence="6">
    <location>
        <begin position="75"/>
        <end position="114"/>
    </location>
</feature>
<feature type="region of interest" description="Disordered" evidence="6">
    <location>
        <begin position="560"/>
        <end position="582"/>
    </location>
</feature>
<gene>
    <name evidence="9" type="ORF">AXG93_2528s1360</name>
    <name evidence="8" type="ORF">Mp_3g08770</name>
</gene>
<feature type="compositionally biased region" description="Polar residues" evidence="6">
    <location>
        <begin position="403"/>
        <end position="415"/>
    </location>
</feature>
<dbReference type="PANTHER" id="PTHR14326:SF44">
    <property type="entry name" value="TARGETING PROTEIN FOR XKLP2"/>
    <property type="match status" value="1"/>
</dbReference>
<reference evidence="8" key="2">
    <citation type="journal article" date="2019" name="Curr. Biol.">
        <title>Chromatin organization in early land plants reveals an ancestral association between H3K27me3, transposons, and constitutive heterochromatin.</title>
        <authorList>
            <person name="Montgomery S.A."/>
            <person name="Tanizawa Y."/>
            <person name="Galik B."/>
            <person name="Wang N."/>
            <person name="Ito T."/>
            <person name="Mochizuki T."/>
            <person name="Akimcheva S."/>
            <person name="Bowman J."/>
            <person name="Cognat V."/>
            <person name="Drouard L."/>
            <person name="Ekker H."/>
            <person name="Houng S."/>
            <person name="Kohchi T."/>
            <person name="Lin S."/>
            <person name="Liu L.D."/>
            <person name="Nakamura Y."/>
            <person name="Valeeva L.R."/>
            <person name="Shakirov E.V."/>
            <person name="Shippen D.E."/>
            <person name="Wei W."/>
            <person name="Yagura M."/>
            <person name="Yamaoka S."/>
            <person name="Yamato K.T."/>
            <person name="Liu C."/>
            <person name="Berger F."/>
        </authorList>
    </citation>
    <scope>NUCLEOTIDE SEQUENCE [LARGE SCALE GENOMIC DNA]</scope>
    <source>
        <strain evidence="8">Tak-1</strain>
    </source>
</reference>
<feature type="region of interest" description="Disordered" evidence="6">
    <location>
        <begin position="255"/>
        <end position="282"/>
    </location>
</feature>
<feature type="compositionally biased region" description="Basic residues" evidence="6">
    <location>
        <begin position="143"/>
        <end position="152"/>
    </location>
</feature>
<feature type="domain" description="TPX2 C-terminal" evidence="7">
    <location>
        <begin position="913"/>
        <end position="988"/>
    </location>
</feature>
<evidence type="ECO:0000256" key="4">
    <source>
        <dbReference type="ARBA" id="ARBA00022701"/>
    </source>
</evidence>
<dbReference type="InterPro" id="IPR009675">
    <property type="entry name" value="TPX2_fam"/>
</dbReference>
<feature type="region of interest" description="Disordered" evidence="6">
    <location>
        <begin position="888"/>
        <end position="911"/>
    </location>
</feature>
<sequence length="1013" mass="111250">MYPVKQPLQQLVYQGSPGKIHLITSNSDSGASQCSRQPTSENCDPNLEKFNGSGRSAAAFRKIDNSAAVDIAASCPENHPQDSTEDHCNSSETREETGAGVDACDQNKGKDAHKCGGVAHQQFKSPTKAAAAAAASPGAGGHAHGHRQHFCRSPRCASNNPDYATPAQVQPRKYLISKRHLLPGAICTRDPSTLTSQIPPPPSTGKPPARPPSASKPLNTFRQLSFKDASSDTSKSGPASKATCSSLDTDCGSVTGAAGNSEGSNREKLTSSHSHLDGVEPASEPLQIDLDRTYSEINNCSAADVGLLGGGEVIELRSDDSDGGSCNSELNSAVVESFGVIGEGEHNTTGASCSEFEDRVSGSVCSVEAERCEPSGFSAGAGESLESMARDVHTSEPLPPPLSGNTSAEEPLSVSSCGLTDPHVPGEFLSTAGPPIESADPPLDVEDVTKTLEQRLALEKMDVTSPRGQSSFDDGVDIYDLAAAANSGSGEAESLEKDYIFHDYSRGGSQVENDDCMGAEVSNLRPSGYDFEEKMSQDCHAEEKFVVENEDLSRGSVDQLCKPAGEPEVQRAPPRYGRSKGRQLWRNDCRDSREVVTLKSTNYNRQGGDWMVDSLLEGAVNRMKPSGEGRVRILVEAFESLMNISEPEPEKRPSRVWCFNRMGRGEVDDDGDVFEEGDQRVDCYEVSGDRLELRASMRLSLGGGTRHDVCSLDGGDSDVQMSSMQKVQDWDDYQSSNPSEVNLKDMDDDQDRNSGRSSTAHEETTANPNEFAERPSEGQAKMNDNVRRRVKMYNEVKKQLGYNKEDNVKMKIQRYNRPRGSSKSSSVKSETESNLGSAEKMARARNTNLEPFRLLTEERGAMKTYQFAKKLEQIFAEEERLRNPIAQGLPWTTDEPEVVPKPPVKQPTKHVDFTHHSDSRAVSRAEFDYYVAERQMYMDMQREEEERQRQMAEQEEIKRLRREMVPRAQLMPFFDQPFMPSRSSKRLTVPKEPKFKNRQNKRAKCMVWQQGST</sequence>
<keyword evidence="3" id="KW-0963">Cytoplasm</keyword>
<evidence type="ECO:0000313" key="8">
    <source>
        <dbReference type="EMBL" id="BBN04916.1"/>
    </source>
</evidence>
<reference evidence="11" key="3">
    <citation type="journal article" date="2020" name="Curr. Biol.">
        <title>Chromatin organization in early land plants reveals an ancestral association between H3K27me3, transposons, and constitutive heterochromatin.</title>
        <authorList>
            <person name="Montgomery S.A."/>
            <person name="Tanizawa Y."/>
            <person name="Galik B."/>
            <person name="Wang N."/>
            <person name="Ito T."/>
            <person name="Mochizuki T."/>
            <person name="Akimcheva S."/>
            <person name="Bowman J.L."/>
            <person name="Cognat V."/>
            <person name="Marechal-Drouard L."/>
            <person name="Ekker H."/>
            <person name="Hong S.F."/>
            <person name="Kohchi T."/>
            <person name="Lin S.S."/>
            <person name="Liu L.D."/>
            <person name="Nakamura Y."/>
            <person name="Valeeva L.R."/>
            <person name="Shakirov E.V."/>
            <person name="Shippen D.E."/>
            <person name="Wei W.L."/>
            <person name="Yagura M."/>
            <person name="Yamaoka S."/>
            <person name="Yamato K.T."/>
            <person name="Liu C."/>
            <person name="Berger F."/>
        </authorList>
    </citation>
    <scope>NUCLEOTIDE SEQUENCE [LARGE SCALE GENOMIC DNA]</scope>
    <source>
        <strain evidence="11">Tak-1</strain>
    </source>
</reference>
<keyword evidence="5" id="KW-0206">Cytoskeleton</keyword>
<dbReference type="InterPro" id="IPR027329">
    <property type="entry name" value="TPX2_C"/>
</dbReference>
<dbReference type="GO" id="GO:0005874">
    <property type="term" value="C:microtubule"/>
    <property type="evidence" value="ECO:0007669"/>
    <property type="project" value="UniProtKB-KW"/>
</dbReference>
<feature type="region of interest" description="Disordered" evidence="6">
    <location>
        <begin position="729"/>
        <end position="787"/>
    </location>
</feature>
<keyword evidence="4" id="KW-0493">Microtubule</keyword>
<evidence type="ECO:0000256" key="1">
    <source>
        <dbReference type="ARBA" id="ARBA00004245"/>
    </source>
</evidence>
<comment type="subcellular location">
    <subcellularLocation>
        <location evidence="1">Cytoplasm</location>
        <location evidence="1">Cytoskeleton</location>
    </subcellularLocation>
</comment>
<dbReference type="EMBL" id="AP019868">
    <property type="protein sequence ID" value="BBN04916.1"/>
    <property type="molecule type" value="Genomic_DNA"/>
</dbReference>
<dbReference type="AlphaFoldDB" id="A0A176WNP2"/>
<proteinExistence type="inferred from homology"/>
<dbReference type="PANTHER" id="PTHR14326">
    <property type="entry name" value="TARGETING PROTEIN FOR XKLP2"/>
    <property type="match status" value="1"/>
</dbReference>
<reference evidence="9 10" key="1">
    <citation type="submission" date="2016-03" db="EMBL/GenBank/DDBJ databases">
        <title>Mechanisms controlling the formation of the plant cell surface in tip-growing cells are functionally conserved among land plants.</title>
        <authorList>
            <person name="Honkanen S."/>
            <person name="Jones V.A."/>
            <person name="Morieri G."/>
            <person name="Champion C."/>
            <person name="Hetherington A.J."/>
            <person name="Kelly S."/>
            <person name="Saint-Marcoux D."/>
            <person name="Proust H."/>
            <person name="Prescott H."/>
            <person name="Dolan L."/>
        </authorList>
    </citation>
    <scope>NUCLEOTIDE SEQUENCE [LARGE SCALE GENOMIC DNA]</scope>
    <source>
        <strain evidence="10">cv. Tak-1 and cv. Tak-2</strain>
        <tissue evidence="9">Whole gametophyte</tissue>
    </source>
</reference>
<dbReference type="GO" id="GO:0060236">
    <property type="term" value="P:regulation of mitotic spindle organization"/>
    <property type="evidence" value="ECO:0007669"/>
    <property type="project" value="InterPro"/>
</dbReference>
<feature type="compositionally biased region" description="Basic and acidic residues" evidence="6">
    <location>
        <begin position="264"/>
        <end position="278"/>
    </location>
</feature>
<feature type="region of interest" description="Disordered" evidence="6">
    <location>
        <begin position="186"/>
        <end position="218"/>
    </location>
</feature>
<feature type="region of interest" description="Disordered" evidence="6">
    <location>
        <begin position="227"/>
        <end position="246"/>
    </location>
</feature>
<evidence type="ECO:0000256" key="3">
    <source>
        <dbReference type="ARBA" id="ARBA00022490"/>
    </source>
</evidence>
<dbReference type="Proteomes" id="UP001162541">
    <property type="component" value="Chromosome 3"/>
</dbReference>
<dbReference type="Proteomes" id="UP000077202">
    <property type="component" value="Unassembled WGS sequence"/>
</dbReference>
<dbReference type="EMBL" id="LVLJ01000312">
    <property type="protein sequence ID" value="OAE34770.1"/>
    <property type="molecule type" value="Genomic_DNA"/>
</dbReference>
<feature type="compositionally biased region" description="Polar residues" evidence="6">
    <location>
        <begin position="23"/>
        <end position="43"/>
    </location>
</feature>
<feature type="compositionally biased region" description="Basic and acidic residues" evidence="6">
    <location>
        <begin position="751"/>
        <end position="764"/>
    </location>
</feature>
<feature type="region of interest" description="Disordered" evidence="6">
    <location>
        <begin position="22"/>
        <end position="49"/>
    </location>
</feature>
<name>A0A176WNP2_MARPO</name>
<evidence type="ECO:0000256" key="5">
    <source>
        <dbReference type="ARBA" id="ARBA00023212"/>
    </source>
</evidence>
<accession>A0A176WNP2</accession>
<evidence type="ECO:0000259" key="7">
    <source>
        <dbReference type="Pfam" id="PF06886"/>
    </source>
</evidence>
<feature type="compositionally biased region" description="Basic and acidic residues" evidence="6">
    <location>
        <begin position="79"/>
        <end position="97"/>
    </location>
</feature>
<evidence type="ECO:0000256" key="2">
    <source>
        <dbReference type="ARBA" id="ARBA00005885"/>
    </source>
</evidence>
<evidence type="ECO:0000313" key="11">
    <source>
        <dbReference type="Proteomes" id="UP001162541"/>
    </source>
</evidence>
<evidence type="ECO:0000256" key="6">
    <source>
        <dbReference type="SAM" id="MobiDB-lite"/>
    </source>
</evidence>
<evidence type="ECO:0000313" key="10">
    <source>
        <dbReference type="Proteomes" id="UP000077202"/>
    </source>
</evidence>
<feature type="region of interest" description="Disordered" evidence="6">
    <location>
        <begin position="973"/>
        <end position="1013"/>
    </location>
</feature>
<feature type="compositionally biased region" description="Polar residues" evidence="6">
    <location>
        <begin position="231"/>
        <end position="246"/>
    </location>
</feature>
<dbReference type="Pfam" id="PF06886">
    <property type="entry name" value="TPX2"/>
    <property type="match status" value="1"/>
</dbReference>